<dbReference type="Proteomes" id="UP000762676">
    <property type="component" value="Unassembled WGS sequence"/>
</dbReference>
<gene>
    <name evidence="2" type="ORF">ElyMa_003283500</name>
</gene>
<feature type="domain" description="HAT C-terminal dimerisation" evidence="1">
    <location>
        <begin position="265"/>
        <end position="318"/>
    </location>
</feature>
<dbReference type="Pfam" id="PF05699">
    <property type="entry name" value="Dimer_Tnp_hAT"/>
    <property type="match status" value="1"/>
</dbReference>
<organism evidence="2 3">
    <name type="scientific">Elysia marginata</name>
    <dbReference type="NCBI Taxonomy" id="1093978"/>
    <lineage>
        <taxon>Eukaryota</taxon>
        <taxon>Metazoa</taxon>
        <taxon>Spiralia</taxon>
        <taxon>Lophotrochozoa</taxon>
        <taxon>Mollusca</taxon>
        <taxon>Gastropoda</taxon>
        <taxon>Heterobranchia</taxon>
        <taxon>Euthyneura</taxon>
        <taxon>Panpulmonata</taxon>
        <taxon>Sacoglossa</taxon>
        <taxon>Placobranchoidea</taxon>
        <taxon>Plakobranchidae</taxon>
        <taxon>Elysia</taxon>
    </lineage>
</organism>
<dbReference type="AlphaFoldDB" id="A0AAV4J8U3"/>
<dbReference type="InterPro" id="IPR008906">
    <property type="entry name" value="HATC_C_dom"/>
</dbReference>
<evidence type="ECO:0000313" key="2">
    <source>
        <dbReference type="EMBL" id="GFS19233.1"/>
    </source>
</evidence>
<proteinExistence type="predicted"/>
<dbReference type="InterPro" id="IPR012337">
    <property type="entry name" value="RNaseH-like_sf"/>
</dbReference>
<name>A0AAV4J8U3_9GAST</name>
<dbReference type="PANTHER" id="PTHR37162:SF10">
    <property type="entry name" value="DUF4371 DOMAIN-CONTAINING PROTEIN"/>
    <property type="match status" value="1"/>
</dbReference>
<sequence length="348" mass="39410">MDQLKMLKHGTTRWLSIGRCLTRLLKNWEPLKLFSKKECKRKDSSAHAKKKSEKILTVLRSRSTRLYLMFLQYTIQPFESFLTVHQSDAPKTSTIMADSKKLIKALMSCFVAPSAFGGNKSVLEVQYKLPYNVLANKDILVGEECQKFISNKDKNKLSDSKLKEFYSNVKKFFTVTVDYLLKSLPLSDPVLTKLSITDPASLPESSSNSIRFLAQRYPVLIAANSSLDTVLEQFVNLQCSMPVDLEVTRVDEFWVSCSQMTEGTSKLYDAISFFMLGLLTIPHSSAHCERVFSCVRKIKTDQRSSMAPKTLESLLVLKHRQNSTFNVNELSPATLRQLKGAYTASLSK</sequence>
<evidence type="ECO:0000313" key="3">
    <source>
        <dbReference type="Proteomes" id="UP000762676"/>
    </source>
</evidence>
<dbReference type="GO" id="GO:0046983">
    <property type="term" value="F:protein dimerization activity"/>
    <property type="evidence" value="ECO:0007669"/>
    <property type="project" value="InterPro"/>
</dbReference>
<evidence type="ECO:0000259" key="1">
    <source>
        <dbReference type="Pfam" id="PF05699"/>
    </source>
</evidence>
<accession>A0AAV4J8U3</accession>
<protein>
    <submittedName>
        <fullName evidence="2">Connexin 27.5</fullName>
    </submittedName>
</protein>
<comment type="caution">
    <text evidence="2">The sequence shown here is derived from an EMBL/GenBank/DDBJ whole genome shotgun (WGS) entry which is preliminary data.</text>
</comment>
<dbReference type="SUPFAM" id="SSF53098">
    <property type="entry name" value="Ribonuclease H-like"/>
    <property type="match status" value="1"/>
</dbReference>
<keyword evidence="3" id="KW-1185">Reference proteome</keyword>
<dbReference type="EMBL" id="BMAT01006755">
    <property type="protein sequence ID" value="GFS19233.1"/>
    <property type="molecule type" value="Genomic_DNA"/>
</dbReference>
<dbReference type="PANTHER" id="PTHR37162">
    <property type="entry name" value="HAT FAMILY DIMERISATION DOMAINCONTAINING PROTEIN-RELATED"/>
    <property type="match status" value="1"/>
</dbReference>
<reference evidence="2 3" key="1">
    <citation type="journal article" date="2021" name="Elife">
        <title>Chloroplast acquisition without the gene transfer in kleptoplastic sea slugs, Plakobranchus ocellatus.</title>
        <authorList>
            <person name="Maeda T."/>
            <person name="Takahashi S."/>
            <person name="Yoshida T."/>
            <person name="Shimamura S."/>
            <person name="Takaki Y."/>
            <person name="Nagai Y."/>
            <person name="Toyoda A."/>
            <person name="Suzuki Y."/>
            <person name="Arimoto A."/>
            <person name="Ishii H."/>
            <person name="Satoh N."/>
            <person name="Nishiyama T."/>
            <person name="Hasebe M."/>
            <person name="Maruyama T."/>
            <person name="Minagawa J."/>
            <person name="Obokata J."/>
            <person name="Shigenobu S."/>
        </authorList>
    </citation>
    <scope>NUCLEOTIDE SEQUENCE [LARGE SCALE GENOMIC DNA]</scope>
</reference>